<dbReference type="PANTHER" id="PTHR13947">
    <property type="entry name" value="GNAT FAMILY N-ACETYLTRANSFERASE"/>
    <property type="match status" value="1"/>
</dbReference>
<reference evidence="3 4" key="1">
    <citation type="submission" date="2019-04" db="EMBL/GenBank/DDBJ databases">
        <title>Microbes associate with the intestines of laboratory mice.</title>
        <authorList>
            <person name="Navarre W."/>
            <person name="Wong E."/>
            <person name="Huang K."/>
            <person name="Tropini C."/>
            <person name="Ng K."/>
            <person name="Yu B."/>
        </authorList>
    </citation>
    <scope>NUCLEOTIDE SEQUENCE [LARGE SCALE GENOMIC DNA]</scope>
    <source>
        <strain evidence="3 4">NM70_E10</strain>
    </source>
</reference>
<evidence type="ECO:0000259" key="2">
    <source>
        <dbReference type="PROSITE" id="PS51186"/>
    </source>
</evidence>
<organism evidence="3 4">
    <name type="scientific">Bacteroides acidifaciens</name>
    <dbReference type="NCBI Taxonomy" id="85831"/>
    <lineage>
        <taxon>Bacteria</taxon>
        <taxon>Pseudomonadati</taxon>
        <taxon>Bacteroidota</taxon>
        <taxon>Bacteroidia</taxon>
        <taxon>Bacteroidales</taxon>
        <taxon>Bacteroidaceae</taxon>
        <taxon>Bacteroides</taxon>
    </lineage>
</organism>
<evidence type="ECO:0000313" key="3">
    <source>
        <dbReference type="EMBL" id="TGY01648.1"/>
    </source>
</evidence>
<comment type="caution">
    <text evidence="3">The sequence shown here is derived from an EMBL/GenBank/DDBJ whole genome shotgun (WGS) entry which is preliminary data.</text>
</comment>
<dbReference type="InterPro" id="IPR000182">
    <property type="entry name" value="GNAT_dom"/>
</dbReference>
<feature type="domain" description="N-acetyltransferase" evidence="2">
    <location>
        <begin position="9"/>
        <end position="151"/>
    </location>
</feature>
<dbReference type="Proteomes" id="UP000305751">
    <property type="component" value="Unassembled WGS sequence"/>
</dbReference>
<dbReference type="Pfam" id="PF00583">
    <property type="entry name" value="Acetyltransf_1"/>
    <property type="match status" value="1"/>
</dbReference>
<evidence type="ECO:0000313" key="4">
    <source>
        <dbReference type="Proteomes" id="UP000305751"/>
    </source>
</evidence>
<dbReference type="PROSITE" id="PS51186">
    <property type="entry name" value="GNAT"/>
    <property type="match status" value="1"/>
</dbReference>
<dbReference type="PANTHER" id="PTHR13947:SF37">
    <property type="entry name" value="LD18367P"/>
    <property type="match status" value="1"/>
</dbReference>
<dbReference type="GO" id="GO:0008080">
    <property type="term" value="F:N-acetyltransferase activity"/>
    <property type="evidence" value="ECO:0007669"/>
    <property type="project" value="InterPro"/>
</dbReference>
<gene>
    <name evidence="3" type="ORF">E5356_12265</name>
</gene>
<dbReference type="EMBL" id="SRZA01000038">
    <property type="protein sequence ID" value="TGY01648.1"/>
    <property type="molecule type" value="Genomic_DNA"/>
</dbReference>
<sequence>MTNHNIDGFTIRPMKESDNRNIANYIRAVIDEHKASQTNSVYDDPTTDCVFQCFQGVNAQYWVIDYNGMAVGGCGFYPTNGLPDGCAEIVKFYILPIVRNHGIGAYILDYVIKLAQKAGYRQLYLETVPLFSKAIDMYVKRGFTDLFLFVT</sequence>
<proteinExistence type="predicted"/>
<name>A0A4S2AKM9_9BACE</name>
<evidence type="ECO:0000256" key="1">
    <source>
        <dbReference type="ARBA" id="ARBA00022679"/>
    </source>
</evidence>
<protein>
    <submittedName>
        <fullName evidence="3">GNAT family N-acetyltransferase</fullName>
    </submittedName>
</protein>
<dbReference type="SUPFAM" id="SSF55729">
    <property type="entry name" value="Acyl-CoA N-acyltransferases (Nat)"/>
    <property type="match status" value="1"/>
</dbReference>
<dbReference type="CDD" id="cd04301">
    <property type="entry name" value="NAT_SF"/>
    <property type="match status" value="1"/>
</dbReference>
<dbReference type="AlphaFoldDB" id="A0A4S2AKM9"/>
<accession>A0A4S2AKM9</accession>
<dbReference type="GeneID" id="93049563"/>
<dbReference type="Gene3D" id="3.40.630.30">
    <property type="match status" value="1"/>
</dbReference>
<dbReference type="RefSeq" id="WP_136014461.1">
    <property type="nucleotide sequence ID" value="NZ_CAPRQZ010000125.1"/>
</dbReference>
<keyword evidence="4" id="KW-1185">Reference proteome</keyword>
<dbReference type="InterPro" id="IPR050769">
    <property type="entry name" value="NAT_camello-type"/>
</dbReference>
<dbReference type="InterPro" id="IPR016181">
    <property type="entry name" value="Acyl_CoA_acyltransferase"/>
</dbReference>
<keyword evidence="1 3" id="KW-0808">Transferase</keyword>